<dbReference type="AlphaFoldDB" id="A0A7D9JU42"/>
<reference evidence="1" key="1">
    <citation type="submission" date="2020-04" db="EMBL/GenBank/DDBJ databases">
        <authorList>
            <person name="Alioto T."/>
            <person name="Alioto T."/>
            <person name="Gomez Garrido J."/>
        </authorList>
    </citation>
    <scope>NUCLEOTIDE SEQUENCE</scope>
    <source>
        <strain evidence="1">A484AB</strain>
    </source>
</reference>
<protein>
    <submittedName>
        <fullName evidence="1">Uncharacterized protein</fullName>
    </submittedName>
</protein>
<dbReference type="PANTHER" id="PTHR47331">
    <property type="entry name" value="PHD-TYPE DOMAIN-CONTAINING PROTEIN"/>
    <property type="match status" value="1"/>
</dbReference>
<keyword evidence="2" id="KW-1185">Reference proteome</keyword>
<comment type="caution">
    <text evidence="1">The sequence shown here is derived from an EMBL/GenBank/DDBJ whole genome shotgun (WGS) entry which is preliminary data.</text>
</comment>
<dbReference type="EMBL" id="CACRXK020021664">
    <property type="protein sequence ID" value="CAB4036066.1"/>
    <property type="molecule type" value="Genomic_DNA"/>
</dbReference>
<dbReference type="InterPro" id="IPR040676">
    <property type="entry name" value="DUF5641"/>
</dbReference>
<evidence type="ECO:0000313" key="1">
    <source>
        <dbReference type="EMBL" id="CAB4036066.1"/>
    </source>
</evidence>
<evidence type="ECO:0000313" key="2">
    <source>
        <dbReference type="Proteomes" id="UP001152795"/>
    </source>
</evidence>
<dbReference type="Pfam" id="PF18701">
    <property type="entry name" value="DUF5641"/>
    <property type="match status" value="1"/>
</dbReference>
<dbReference type="Proteomes" id="UP001152795">
    <property type="component" value="Unassembled WGS sequence"/>
</dbReference>
<name>A0A7D9JU42_PARCT</name>
<dbReference type="PANTHER" id="PTHR47331:SF2">
    <property type="match status" value="1"/>
</dbReference>
<feature type="non-terminal residue" evidence="1">
    <location>
        <position position="1"/>
    </location>
</feature>
<organism evidence="1 2">
    <name type="scientific">Paramuricea clavata</name>
    <name type="common">Red gorgonian</name>
    <name type="synonym">Violescent sea-whip</name>
    <dbReference type="NCBI Taxonomy" id="317549"/>
    <lineage>
        <taxon>Eukaryota</taxon>
        <taxon>Metazoa</taxon>
        <taxon>Cnidaria</taxon>
        <taxon>Anthozoa</taxon>
        <taxon>Octocorallia</taxon>
        <taxon>Malacalcyonacea</taxon>
        <taxon>Plexauridae</taxon>
        <taxon>Paramuricea</taxon>
    </lineage>
</organism>
<dbReference type="OrthoDB" id="6778955at2759"/>
<gene>
    <name evidence="1" type="ORF">PACLA_8A049952</name>
</gene>
<sequence>VASVIDCDRFSDKLKLLRVTAYVNRFISLLKSRVKGTNEQLIAHGSNLSAAEILRAENMWIRSVQESSFAEELKYLRSKSKASSPPNVRNLGLYVDQDDMLKCNGRLNNAPFLESEKRPILLPSKHYFTKLTIRRVHEDVKHSGINHTLSTLRERPNSQHYEIVSTNASLTKRAKRHKQILCQFTTRWRKEYLRNLRENAQVNGKRQKTEQLKKGDIVIVNEKTNRNFWRLGKIEELISGDGMVRAAKVRVSNENGKSDVLRRSIQHLVPLEVSQDSNVDEIKRNQNEKLTVVEDSRENRDRPRRAAAIANELLRGELLKNKLL</sequence>
<accession>A0A7D9JU42</accession>
<proteinExistence type="predicted"/>